<dbReference type="AlphaFoldDB" id="A0A5B0X0J8"/>
<proteinExistence type="predicted"/>
<name>A0A5B0X0J8_9GAMM</name>
<comment type="caution">
    <text evidence="1">The sequence shown here is derived from an EMBL/GenBank/DDBJ whole genome shotgun (WGS) entry which is preliminary data.</text>
</comment>
<gene>
    <name evidence="1" type="ORF">F0L16_08630</name>
</gene>
<dbReference type="PANTHER" id="PTHR14136">
    <property type="entry name" value="BTB_POZ DOMAIN-CONTAINING PROTEIN KCTD9"/>
    <property type="match status" value="1"/>
</dbReference>
<dbReference type="Pfam" id="PF00805">
    <property type="entry name" value="Pentapeptide"/>
    <property type="match status" value="3"/>
</dbReference>
<dbReference type="RefSeq" id="WP_149616599.1">
    <property type="nucleotide sequence ID" value="NZ_CAWPFF010000024.1"/>
</dbReference>
<evidence type="ECO:0000313" key="1">
    <source>
        <dbReference type="EMBL" id="KAA1192128.1"/>
    </source>
</evidence>
<evidence type="ECO:0000313" key="2">
    <source>
        <dbReference type="Proteomes" id="UP000322184"/>
    </source>
</evidence>
<organism evidence="1 2">
    <name type="scientific">Photorhabdus heterorhabditis</name>
    <dbReference type="NCBI Taxonomy" id="880156"/>
    <lineage>
        <taxon>Bacteria</taxon>
        <taxon>Pseudomonadati</taxon>
        <taxon>Pseudomonadota</taxon>
        <taxon>Gammaproteobacteria</taxon>
        <taxon>Enterobacterales</taxon>
        <taxon>Morganellaceae</taxon>
        <taxon>Photorhabdus</taxon>
    </lineage>
</organism>
<reference evidence="1 2" key="1">
    <citation type="submission" date="2019-09" db="EMBL/GenBank/DDBJ databases">
        <title>Whole genome sequence of Photorhabdus heterorhabditis strain ETL (Enterobacteriales: Enterobacteriaceae) a bacterial symbiont of Heterorhabditis zealandica strain ETL (Rhabditida: Heterorhabditidae).</title>
        <authorList>
            <person name="Lulamba T.E."/>
            <person name="Serepa-Dlamini M.H."/>
        </authorList>
    </citation>
    <scope>NUCLEOTIDE SEQUENCE [LARGE SCALE GENOMIC DNA]</scope>
    <source>
        <strain evidence="1 2">ETL</strain>
    </source>
</reference>
<dbReference type="Gene3D" id="2.160.20.80">
    <property type="entry name" value="E3 ubiquitin-protein ligase SopA"/>
    <property type="match status" value="1"/>
</dbReference>
<dbReference type="Proteomes" id="UP000322184">
    <property type="component" value="Unassembled WGS sequence"/>
</dbReference>
<dbReference type="EMBL" id="VTUW01000012">
    <property type="protein sequence ID" value="KAA1192128.1"/>
    <property type="molecule type" value="Genomic_DNA"/>
</dbReference>
<accession>A0A5B0X0J8</accession>
<protein>
    <submittedName>
        <fullName evidence="1">Pentapeptide repeat-containing protein</fullName>
    </submittedName>
</protein>
<dbReference type="SUPFAM" id="SSF141571">
    <property type="entry name" value="Pentapeptide repeat-like"/>
    <property type="match status" value="1"/>
</dbReference>
<dbReference type="InterPro" id="IPR001646">
    <property type="entry name" value="5peptide_repeat"/>
</dbReference>
<sequence>MNRKKFNRADSHPFTGGHFEAVDFSEAELEKENMRDAIFHSCNFYNSTTQTGCSFRGCKLRNTIFINCDLTMCSFAFADLFGSEFTSCRLIGASFENGSFADQLTGKKYICSGKIEDSNLSSACLAGLLLQDCSLKGNRWYETDIAKTDFSGSDLSGGEFSGIQWTAANFSGCDLRGSSLLGMDIRKINLSGVRLDTWQVSQLISALGVIVI</sequence>
<dbReference type="InterPro" id="IPR051082">
    <property type="entry name" value="Pentapeptide-BTB/POZ_domain"/>
</dbReference>
<dbReference type="PANTHER" id="PTHR14136:SF17">
    <property type="entry name" value="BTB_POZ DOMAIN-CONTAINING PROTEIN KCTD9"/>
    <property type="match status" value="1"/>
</dbReference>